<proteinExistence type="predicted"/>
<evidence type="ECO:0000313" key="1">
    <source>
        <dbReference type="EMBL" id="ABP47886.1"/>
    </source>
</evidence>
<gene>
    <name evidence="1" type="ordered locus">Mflv_5425</name>
</gene>
<sequence>MFWPILVRIPLPIRGTTLTDSMAGCAAAGGGATGDGAATVGRSPPLPLPGLGLEGRPVSGMLTLPSAEVAGGRDTIEVGGGVNMTVLLGIEPPPLTSGGAWQAFSAAGIPTTAATAAMTVATTPVLLQF</sequence>
<dbReference type="HOGENOM" id="CLU_1946425_0_0_11"/>
<dbReference type="KEGG" id="mgi:Mflv_5425"/>
<accession>A4TG54</accession>
<organism evidence="1">
    <name type="scientific">Mycolicibacterium gilvum (strain PYR-GCK)</name>
    <name type="common">Mycobacterium gilvum (strain PYR-GCK)</name>
    <dbReference type="NCBI Taxonomy" id="350054"/>
    <lineage>
        <taxon>Bacteria</taxon>
        <taxon>Bacillati</taxon>
        <taxon>Actinomycetota</taxon>
        <taxon>Actinomycetes</taxon>
        <taxon>Mycobacteriales</taxon>
        <taxon>Mycobacteriaceae</taxon>
        <taxon>Mycolicibacterium</taxon>
    </lineage>
</organism>
<dbReference type="AlphaFoldDB" id="A4TG54"/>
<reference evidence="1" key="1">
    <citation type="submission" date="2007-04" db="EMBL/GenBank/DDBJ databases">
        <title>Complete sequence of plasmid1 pMFLV01 of Mycobacterium gilvum PYR-GCK.</title>
        <authorList>
            <consortium name="US DOE Joint Genome Institute"/>
            <person name="Copeland A."/>
            <person name="Lucas S."/>
            <person name="Lapidus A."/>
            <person name="Barry K."/>
            <person name="Detter J.C."/>
            <person name="Glavina del Rio T."/>
            <person name="Hammon N."/>
            <person name="Israni S."/>
            <person name="Dalin E."/>
            <person name="Tice H."/>
            <person name="Pitluck S."/>
            <person name="Chain P."/>
            <person name="Malfatti S."/>
            <person name="Shin M."/>
            <person name="Vergez L."/>
            <person name="Schmutz J."/>
            <person name="Larimer F."/>
            <person name="Land M."/>
            <person name="Hauser L."/>
            <person name="Kyrpides N."/>
            <person name="Mikhailova N."/>
            <person name="Miller C."/>
            <person name="Richardson P."/>
        </authorList>
    </citation>
    <scope>NUCLEOTIDE SEQUENCE</scope>
    <source>
        <strain evidence="1">PYR-GCK</strain>
        <plasmid evidence="1">pMFLV01</plasmid>
    </source>
</reference>
<dbReference type="EMBL" id="CP000657">
    <property type="protein sequence ID" value="ABP47886.1"/>
    <property type="molecule type" value="Genomic_DNA"/>
</dbReference>
<name>A4TG54_MYCGI</name>
<keyword evidence="1" id="KW-0614">Plasmid</keyword>
<geneLocation type="plasmid" evidence="1">
    <name>pMFLV01</name>
</geneLocation>
<protein>
    <submittedName>
        <fullName evidence="1">Uncharacterized protein</fullName>
    </submittedName>
</protein>